<dbReference type="InterPro" id="IPR001242">
    <property type="entry name" value="Condensation_dom"/>
</dbReference>
<dbReference type="Gene3D" id="3.30.559.30">
    <property type="entry name" value="Nonribosomal peptide synthetase, condensation domain"/>
    <property type="match status" value="1"/>
</dbReference>
<dbReference type="InterPro" id="IPR023213">
    <property type="entry name" value="CAT-like_dom_sf"/>
</dbReference>
<dbReference type="Proteomes" id="UP000275408">
    <property type="component" value="Unassembled WGS sequence"/>
</dbReference>
<comment type="caution">
    <text evidence="5">The sequence shown here is derived from an EMBL/GenBank/DDBJ whole genome shotgun (WGS) entry which is preliminary data.</text>
</comment>
<keyword evidence="1" id="KW-0808">Transferase</keyword>
<dbReference type="PANTHER" id="PTHR28037">
    <property type="entry name" value="ALCOHOL O-ACETYLTRANSFERASE 1-RELATED"/>
    <property type="match status" value="1"/>
</dbReference>
<evidence type="ECO:0000259" key="3">
    <source>
        <dbReference type="Pfam" id="PF00668"/>
    </source>
</evidence>
<feature type="domain" description="Condensation" evidence="3">
    <location>
        <begin position="72"/>
        <end position="216"/>
    </location>
</feature>
<organism evidence="5 6">
    <name type="scientific">Pocillopora damicornis</name>
    <name type="common">Cauliflower coral</name>
    <name type="synonym">Millepora damicornis</name>
    <dbReference type="NCBI Taxonomy" id="46731"/>
    <lineage>
        <taxon>Eukaryota</taxon>
        <taxon>Metazoa</taxon>
        <taxon>Cnidaria</taxon>
        <taxon>Anthozoa</taxon>
        <taxon>Hexacorallia</taxon>
        <taxon>Scleractinia</taxon>
        <taxon>Astrocoeniina</taxon>
        <taxon>Pocilloporidae</taxon>
        <taxon>Pocillopora</taxon>
    </lineage>
</organism>
<dbReference type="OrthoDB" id="5984864at2759"/>
<dbReference type="PANTHER" id="PTHR28037:SF1">
    <property type="entry name" value="ALCOHOL O-ACETYLTRANSFERASE 1-RELATED"/>
    <property type="match status" value="1"/>
</dbReference>
<keyword evidence="6" id="KW-1185">Reference proteome</keyword>
<dbReference type="InterPro" id="IPR052058">
    <property type="entry name" value="Alcohol_O-acetyltransferase"/>
</dbReference>
<dbReference type="AlphaFoldDB" id="A0A3M6UU49"/>
<keyword evidence="2" id="KW-0012">Acyltransferase</keyword>
<evidence type="ECO:0000259" key="4">
    <source>
        <dbReference type="Pfam" id="PF16911"/>
    </source>
</evidence>
<evidence type="ECO:0000256" key="2">
    <source>
        <dbReference type="ARBA" id="ARBA00023315"/>
    </source>
</evidence>
<evidence type="ECO:0000256" key="1">
    <source>
        <dbReference type="ARBA" id="ARBA00022679"/>
    </source>
</evidence>
<gene>
    <name evidence="5" type="ORF">pdam_00025499</name>
</gene>
<name>A0A3M6UU49_POCDA</name>
<reference evidence="5 6" key="1">
    <citation type="journal article" date="2018" name="Sci. Rep.">
        <title>Comparative analysis of the Pocillopora damicornis genome highlights role of immune system in coral evolution.</title>
        <authorList>
            <person name="Cunning R."/>
            <person name="Bay R.A."/>
            <person name="Gillette P."/>
            <person name="Baker A.C."/>
            <person name="Traylor-Knowles N."/>
        </authorList>
    </citation>
    <scope>NUCLEOTIDE SEQUENCE [LARGE SCALE GENOMIC DNA]</scope>
    <source>
        <strain evidence="5">RSMAS</strain>
        <tissue evidence="5">Whole animal</tissue>
    </source>
</reference>
<dbReference type="GO" id="GO:0016746">
    <property type="term" value="F:acyltransferase activity"/>
    <property type="evidence" value="ECO:0007669"/>
    <property type="project" value="UniProtKB-KW"/>
</dbReference>
<accession>A0A3M6UU49</accession>
<protein>
    <recommendedName>
        <fullName evidence="7">Condensation domain-containing protein</fullName>
    </recommendedName>
</protein>
<evidence type="ECO:0008006" key="7">
    <source>
        <dbReference type="Google" id="ProtNLM"/>
    </source>
</evidence>
<proteinExistence type="predicted"/>
<evidence type="ECO:0000313" key="6">
    <source>
        <dbReference type="Proteomes" id="UP000275408"/>
    </source>
</evidence>
<dbReference type="SUPFAM" id="SSF52777">
    <property type="entry name" value="CoA-dependent acyltransferases"/>
    <property type="match status" value="2"/>
</dbReference>
<feature type="domain" description="Phthiocerol/phthiodiolone dimycocerosyl transferase C-terminal" evidence="4">
    <location>
        <begin position="289"/>
        <end position="437"/>
    </location>
</feature>
<dbReference type="Pfam" id="PF16911">
    <property type="entry name" value="PapA_C"/>
    <property type="match status" value="1"/>
</dbReference>
<evidence type="ECO:0000313" key="5">
    <source>
        <dbReference type="EMBL" id="RMX57223.1"/>
    </source>
</evidence>
<dbReference type="Gene3D" id="3.30.559.10">
    <property type="entry name" value="Chloramphenicol acetyltransferase-like domain"/>
    <property type="match status" value="1"/>
</dbReference>
<dbReference type="EMBL" id="RCHS01000700">
    <property type="protein sequence ID" value="RMX57223.1"/>
    <property type="molecule type" value="Genomic_DNA"/>
</dbReference>
<dbReference type="Pfam" id="PF00668">
    <property type="entry name" value="Condensation"/>
    <property type="match status" value="1"/>
</dbReference>
<sequence>MFISLFPSISPLVICCSVVLAVGIACLLRHVLMRQNEDEISHAGTGKISRRLGSFERYFSIIASGYSTCYLNTVLLLESKVKLDPGHLKTALLMLSERFALLRMRITVDNVFQQCFEEMEDPQSLEFQTRMDIDSENWLSAFNEHINFAPFNTEKGPLWRVTLLRETTESEGEGILYKNALLFTFHHIICDARSVFEFKNKLLQFLGSLYNGKAMKVETLAFRPTLERMTLNLTKPNILERLLIPLLVGCSKLSAMIRKPKMANLYLLKFPPNVRDSLAQTTHAIPRCLTKEQTMALVSCCKANGCTVHGAITAATHLAMKQIIEPEQTEQKPPLLFDSNYTVDIRQQCEPKLGREEFGLYATFDALQIEVKGTEEFWDFSRTCTNKVHRKIDSGEHMNFLKLIQCVNLPSLWNLFCSETKHGQRKELFNLTNLGVLSIDQEGKSPYKFAGAYFAVQSAKFPFITGNEIFTINDQLYWTVEYSPEIITRSRAQDFVDLSLRILMDACIS</sequence>
<dbReference type="InterPro" id="IPR031641">
    <property type="entry name" value="PapA_C"/>
</dbReference>